<dbReference type="InterPro" id="IPR052319">
    <property type="entry name" value="Centriolar_ciliogenesis_assoc"/>
</dbReference>
<feature type="compositionally biased region" description="Basic and acidic residues" evidence="8">
    <location>
        <begin position="542"/>
        <end position="556"/>
    </location>
</feature>
<reference evidence="10 11" key="1">
    <citation type="submission" date="2019-01" db="EMBL/GenBank/DDBJ databases">
        <title>Draft Genome and Complete Hox-Cluster Characterization of the Sterlet Sturgeon (Acipenser ruthenus).</title>
        <authorList>
            <person name="Wei Q."/>
        </authorList>
    </citation>
    <scope>NUCLEOTIDE SEQUENCE [LARGE SCALE GENOMIC DNA]</scope>
    <source>
        <strain evidence="10">WHYD16114868_AA</strain>
        <tissue evidence="10">Blood</tissue>
    </source>
</reference>
<feature type="region of interest" description="Disordered" evidence="8">
    <location>
        <begin position="310"/>
        <end position="556"/>
    </location>
</feature>
<comment type="similarity">
    <text evidence="3">Belongs to the HYLS1 family.</text>
</comment>
<feature type="domain" description="Centriolar and ciliogenesis-associated protein HYLS1 C-terminal" evidence="9">
    <location>
        <begin position="539"/>
        <end position="617"/>
    </location>
</feature>
<evidence type="ECO:0000313" key="10">
    <source>
        <dbReference type="EMBL" id="RXM31015.1"/>
    </source>
</evidence>
<feature type="compositionally biased region" description="Basic and acidic residues" evidence="8">
    <location>
        <begin position="444"/>
        <end position="493"/>
    </location>
</feature>
<accession>A0A444U748</accession>
<evidence type="ECO:0000256" key="1">
    <source>
        <dbReference type="ARBA" id="ARBA00004114"/>
    </source>
</evidence>
<keyword evidence="6" id="KW-0206">Cytoskeleton</keyword>
<dbReference type="AlphaFoldDB" id="A0A444U748"/>
<keyword evidence="4" id="KW-0963">Cytoplasm</keyword>
<dbReference type="GO" id="GO:0005814">
    <property type="term" value="C:centriole"/>
    <property type="evidence" value="ECO:0007669"/>
    <property type="project" value="UniProtKB-SubCell"/>
</dbReference>
<comment type="caution">
    <text evidence="10">The sequence shown here is derived from an EMBL/GenBank/DDBJ whole genome shotgun (WGS) entry which is preliminary data.</text>
</comment>
<evidence type="ECO:0000256" key="2">
    <source>
        <dbReference type="ARBA" id="ARBA00004138"/>
    </source>
</evidence>
<evidence type="ECO:0000256" key="5">
    <source>
        <dbReference type="ARBA" id="ARBA00022794"/>
    </source>
</evidence>
<feature type="compositionally biased region" description="Basic and acidic residues" evidence="8">
    <location>
        <begin position="500"/>
        <end position="531"/>
    </location>
</feature>
<name>A0A444U748_ACIRT</name>
<organism evidence="10 11">
    <name type="scientific">Acipenser ruthenus</name>
    <name type="common">Sterlet sturgeon</name>
    <dbReference type="NCBI Taxonomy" id="7906"/>
    <lineage>
        <taxon>Eukaryota</taxon>
        <taxon>Metazoa</taxon>
        <taxon>Chordata</taxon>
        <taxon>Craniata</taxon>
        <taxon>Vertebrata</taxon>
        <taxon>Euteleostomi</taxon>
        <taxon>Actinopterygii</taxon>
        <taxon>Chondrostei</taxon>
        <taxon>Acipenseriformes</taxon>
        <taxon>Acipenseridae</taxon>
        <taxon>Acipenser</taxon>
    </lineage>
</organism>
<dbReference type="GO" id="GO:0060271">
    <property type="term" value="P:cilium assembly"/>
    <property type="evidence" value="ECO:0007669"/>
    <property type="project" value="TreeGrafter"/>
</dbReference>
<dbReference type="GO" id="GO:0097730">
    <property type="term" value="C:non-motile cilium"/>
    <property type="evidence" value="ECO:0007669"/>
    <property type="project" value="TreeGrafter"/>
</dbReference>
<gene>
    <name evidence="10" type="ORF">EOD39_7367</name>
</gene>
<evidence type="ECO:0000256" key="8">
    <source>
        <dbReference type="SAM" id="MobiDB-lite"/>
    </source>
</evidence>
<dbReference type="Proteomes" id="UP000289886">
    <property type="component" value="Unassembled WGS sequence"/>
</dbReference>
<dbReference type="PANTHER" id="PTHR34174">
    <property type="entry name" value="HYDROLETHALUS SYNDROME PROTEIN 1"/>
    <property type="match status" value="1"/>
</dbReference>
<feature type="compositionally biased region" description="Basic and acidic residues" evidence="8">
    <location>
        <begin position="419"/>
        <end position="432"/>
    </location>
</feature>
<keyword evidence="5" id="KW-0970">Cilium biogenesis/degradation</keyword>
<dbReference type="PANTHER" id="PTHR34174:SF1">
    <property type="entry name" value="CENTRIOLAR AND CILIOGENESIS-ASSOCIATED PROTEIN HYLS1"/>
    <property type="match status" value="1"/>
</dbReference>
<evidence type="ECO:0000256" key="6">
    <source>
        <dbReference type="ARBA" id="ARBA00023212"/>
    </source>
</evidence>
<evidence type="ECO:0000313" key="11">
    <source>
        <dbReference type="Proteomes" id="UP000289886"/>
    </source>
</evidence>
<keyword evidence="11" id="KW-1185">Reference proteome</keyword>
<dbReference type="Pfam" id="PF15311">
    <property type="entry name" value="HYLS1_C"/>
    <property type="match status" value="1"/>
</dbReference>
<proteinExistence type="inferred from homology"/>
<evidence type="ECO:0000259" key="9">
    <source>
        <dbReference type="Pfam" id="PF15311"/>
    </source>
</evidence>
<keyword evidence="7" id="KW-0966">Cell projection</keyword>
<dbReference type="InterPro" id="IPR027918">
    <property type="entry name" value="HYLS1_C_dom"/>
</dbReference>
<comment type="subcellular location">
    <subcellularLocation>
        <location evidence="2">Cell projection</location>
        <location evidence="2">Cilium</location>
    </subcellularLocation>
    <subcellularLocation>
        <location evidence="1">Cytoplasm</location>
        <location evidence="1">Cytoskeleton</location>
        <location evidence="1">Microtubule organizing center</location>
        <location evidence="1">Centrosome</location>
        <location evidence="1">Centriole</location>
    </subcellularLocation>
</comment>
<protein>
    <recommendedName>
        <fullName evidence="9">Centriolar and ciliogenesis-associated protein HYLS1 C-terminal domain-containing protein</fullName>
    </recommendedName>
</protein>
<evidence type="ECO:0000256" key="7">
    <source>
        <dbReference type="ARBA" id="ARBA00023273"/>
    </source>
</evidence>
<sequence>MGRGGCFDLSLLLYIDILPGDEIVGATIYFDKLKKDDVLKIMKLTEPYNAEMKVHTRNELKSPYVAWATPDFSTRTPEAMLMNSDYSKLFNNKIKRHLKTASSCDDIFSASNADVKAPGMHVDRLNGGMHAKYNSINMSGPNVSPPDEMDDIVFTEDDIQQQLILLGYDNIPRHRLHEFKKGSQSEATYTHKPFATSREMFPQPERQVPLSTYGTEHPSTTARFQQYDSCIMHSLTFPRPTSAPCRLDAENSKESIMGTLEFDSSSSSPNRQQGFYGKPAIKRKCTKLSYEINSSVAMLRTYRNLYENQWDSGSEDDDPLSSSFWSDESTEGEPERYQDDTNLNLDGNDPRSYDSTAARPNESQNNKYSESEGKDGLKTNDCDVKEKDDDNDTACPDSPVSGFSLGGERNDPTCEEDLEFKSEYEEIYDKDSGVTSDKGVYGDMSEKDINEKDVCDTNEMEDHRCEKEDTGWDMSKKDATWNSFEREDIRDTSEEAAWNESEKYNLRDVHEKEGVRGSKLRSAETERDSRSSSRPKSFIRPQLDHPHTRNLKKTDPVSKYFQYKQDWEAFKPPGEKERKGLRWGIRKPQRIYVPNTYEVPTQKKRLALRWEVRHDLANGSMPQKIFYPF</sequence>
<evidence type="ECO:0000256" key="3">
    <source>
        <dbReference type="ARBA" id="ARBA00010091"/>
    </source>
</evidence>
<dbReference type="EMBL" id="SCEB01215159">
    <property type="protein sequence ID" value="RXM31015.1"/>
    <property type="molecule type" value="Genomic_DNA"/>
</dbReference>
<feature type="compositionally biased region" description="Basic and acidic residues" evidence="8">
    <location>
        <begin position="369"/>
        <end position="388"/>
    </location>
</feature>
<evidence type="ECO:0000256" key="4">
    <source>
        <dbReference type="ARBA" id="ARBA00022490"/>
    </source>
</evidence>